<dbReference type="PANTHER" id="PTHR18821">
    <property type="entry name" value="PROKINETICIN"/>
    <property type="match status" value="1"/>
</dbReference>
<feature type="compositionally biased region" description="Polar residues" evidence="3">
    <location>
        <begin position="122"/>
        <end position="155"/>
    </location>
</feature>
<dbReference type="PANTHER" id="PTHR18821:SF2">
    <property type="entry name" value="DICKKOPF-RELATED PROTEIN 3-LIKE"/>
    <property type="match status" value="1"/>
</dbReference>
<dbReference type="AlphaFoldDB" id="A0A8K0EJ42"/>
<evidence type="ECO:0000256" key="3">
    <source>
        <dbReference type="SAM" id="MobiDB-lite"/>
    </source>
</evidence>
<accession>A0A8K0EJ42</accession>
<evidence type="ECO:0000313" key="5">
    <source>
        <dbReference type="Proteomes" id="UP000838412"/>
    </source>
</evidence>
<evidence type="ECO:0000256" key="2">
    <source>
        <dbReference type="ARBA" id="ARBA00023259"/>
    </source>
</evidence>
<sequence>MDSPLGRLQKKGVGRVWSFVQGAETPTSKNAPPSRPNRYPSTKMFFCLLLSIFLLLQPSDAIYANTCRHDRQCISRHGVGSCCAPRRPIFSPLPICKSAGEPRLHKVIAEYGSRIPAEHWPTAQNTSRKPAENQPTNQPNTTADSVEHQPNTSRPISDLPPRAECSLETLKSFGSRSRTPADEPNTSRLSRAPADHSRPSFRVTPNHGWGKVGDICQRSGERLSYPTSVWQRQYIFTCPCAVGLRCRLSPGYDDIGTCVRN</sequence>
<reference evidence="4" key="1">
    <citation type="submission" date="2022-01" db="EMBL/GenBank/DDBJ databases">
        <authorList>
            <person name="Braso-Vives M."/>
        </authorList>
    </citation>
    <scope>NUCLEOTIDE SEQUENCE</scope>
</reference>
<evidence type="ECO:0000256" key="1">
    <source>
        <dbReference type="ARBA" id="ARBA00022656"/>
    </source>
</evidence>
<dbReference type="GO" id="GO:0090729">
    <property type="term" value="F:toxin activity"/>
    <property type="evidence" value="ECO:0007669"/>
    <property type="project" value="UniProtKB-KW"/>
</dbReference>
<keyword evidence="2" id="KW-1213">G-protein coupled receptor impairing toxin</keyword>
<evidence type="ECO:0000313" key="4">
    <source>
        <dbReference type="EMBL" id="CAH1252982.1"/>
    </source>
</evidence>
<keyword evidence="5" id="KW-1185">Reference proteome</keyword>
<feature type="compositionally biased region" description="Polar residues" evidence="3">
    <location>
        <begin position="172"/>
        <end position="189"/>
    </location>
</feature>
<name>A0A8K0EJ42_BRALA</name>
<feature type="region of interest" description="Disordered" evidence="3">
    <location>
        <begin position="122"/>
        <end position="205"/>
    </location>
</feature>
<gene>
    <name evidence="4" type="primary">Hypp1053</name>
    <name evidence="4" type="ORF">BLAG_LOCUS12905</name>
</gene>
<dbReference type="InterPro" id="IPR009523">
    <property type="entry name" value="Prokineticin"/>
</dbReference>
<organism evidence="4 5">
    <name type="scientific">Branchiostoma lanceolatum</name>
    <name type="common">Common lancelet</name>
    <name type="synonym">Amphioxus lanceolatum</name>
    <dbReference type="NCBI Taxonomy" id="7740"/>
    <lineage>
        <taxon>Eukaryota</taxon>
        <taxon>Metazoa</taxon>
        <taxon>Chordata</taxon>
        <taxon>Cephalochordata</taxon>
        <taxon>Leptocardii</taxon>
        <taxon>Amphioxiformes</taxon>
        <taxon>Branchiostomatidae</taxon>
        <taxon>Branchiostoma</taxon>
    </lineage>
</organism>
<keyword evidence="1" id="KW-0800">Toxin</keyword>
<protein>
    <submittedName>
        <fullName evidence="4">Hypp1053 protein</fullName>
    </submittedName>
</protein>
<proteinExistence type="predicted"/>
<dbReference type="OrthoDB" id="9969967at2759"/>
<dbReference type="EMBL" id="OV696687">
    <property type="protein sequence ID" value="CAH1252982.1"/>
    <property type="molecule type" value="Genomic_DNA"/>
</dbReference>
<dbReference type="Proteomes" id="UP000838412">
    <property type="component" value="Chromosome 2"/>
</dbReference>